<dbReference type="GO" id="GO:0004519">
    <property type="term" value="F:endonuclease activity"/>
    <property type="evidence" value="ECO:0007669"/>
    <property type="project" value="UniProtKB-KW"/>
</dbReference>
<dbReference type="PANTHER" id="PTHR34107">
    <property type="entry name" value="SLL0198 PROTEIN-RELATED"/>
    <property type="match status" value="1"/>
</dbReference>
<proteinExistence type="predicted"/>
<keyword evidence="2" id="KW-0255">Endonuclease</keyword>
<dbReference type="InterPro" id="IPR008538">
    <property type="entry name" value="Uma2"/>
</dbReference>
<protein>
    <submittedName>
        <fullName evidence="2">Uma2 family endonuclease</fullName>
    </submittedName>
</protein>
<keyword evidence="2" id="KW-0540">Nuclease</keyword>
<dbReference type="PANTHER" id="PTHR34107:SF4">
    <property type="entry name" value="SLL1222 PROTEIN"/>
    <property type="match status" value="1"/>
</dbReference>
<evidence type="ECO:0000313" key="2">
    <source>
        <dbReference type="EMBL" id="MFF5294707.1"/>
    </source>
</evidence>
<dbReference type="CDD" id="cd06260">
    <property type="entry name" value="DUF820-like"/>
    <property type="match status" value="1"/>
</dbReference>
<dbReference type="InterPro" id="IPR012296">
    <property type="entry name" value="Nuclease_put_TT1808"/>
</dbReference>
<keyword evidence="2" id="KW-0378">Hydrolase</keyword>
<dbReference type="Gene3D" id="3.90.1570.10">
    <property type="entry name" value="tt1808, chain A"/>
    <property type="match status" value="1"/>
</dbReference>
<comment type="caution">
    <text evidence="2">The sequence shown here is derived from an EMBL/GenBank/DDBJ whole genome shotgun (WGS) entry which is preliminary data.</text>
</comment>
<evidence type="ECO:0000313" key="3">
    <source>
        <dbReference type="Proteomes" id="UP001602245"/>
    </source>
</evidence>
<name>A0ABW6WRA2_9ACTN</name>
<feature type="domain" description="Putative restriction endonuclease" evidence="1">
    <location>
        <begin position="15"/>
        <end position="155"/>
    </location>
</feature>
<sequence length="179" mass="20256">MPSLNLPPIESLDVEDLLTLPEGYRYELHEGNLVIMTPSTFWHKSITRRLLLMLHAAGLEAFQDPGVLGDRPRDCRLPDVGVIAGALPPQKASYSNLPGSAYSLVVEVVSENSVNGEYTDKMDWYAKRGIPEYWIVDQTLDRDEDDAHVRILRLAPAKSTYSWERSLLLSELEAEYRAR</sequence>
<accession>A0ABW6WRA2</accession>
<organism evidence="2 3">
    <name type="scientific">Paractinoplanes globisporus</name>
    <dbReference type="NCBI Taxonomy" id="113565"/>
    <lineage>
        <taxon>Bacteria</taxon>
        <taxon>Bacillati</taxon>
        <taxon>Actinomycetota</taxon>
        <taxon>Actinomycetes</taxon>
        <taxon>Micromonosporales</taxon>
        <taxon>Micromonosporaceae</taxon>
        <taxon>Paractinoplanes</taxon>
    </lineage>
</organism>
<gene>
    <name evidence="2" type="ORF">ACFY35_35145</name>
</gene>
<dbReference type="InterPro" id="IPR011335">
    <property type="entry name" value="Restrct_endonuc-II-like"/>
</dbReference>
<dbReference type="RefSeq" id="WP_245577664.1">
    <property type="nucleotide sequence ID" value="NZ_JBIAZU010000006.1"/>
</dbReference>
<dbReference type="EMBL" id="JBIAZU010000006">
    <property type="protein sequence ID" value="MFF5294707.1"/>
    <property type="molecule type" value="Genomic_DNA"/>
</dbReference>
<keyword evidence="3" id="KW-1185">Reference proteome</keyword>
<evidence type="ECO:0000259" key="1">
    <source>
        <dbReference type="Pfam" id="PF05685"/>
    </source>
</evidence>
<dbReference type="Proteomes" id="UP001602245">
    <property type="component" value="Unassembled WGS sequence"/>
</dbReference>
<reference evidence="2 3" key="1">
    <citation type="submission" date="2024-10" db="EMBL/GenBank/DDBJ databases">
        <title>The Natural Products Discovery Center: Release of the First 8490 Sequenced Strains for Exploring Actinobacteria Biosynthetic Diversity.</title>
        <authorList>
            <person name="Kalkreuter E."/>
            <person name="Kautsar S.A."/>
            <person name="Yang D."/>
            <person name="Bader C.D."/>
            <person name="Teijaro C.N."/>
            <person name="Fluegel L."/>
            <person name="Davis C.M."/>
            <person name="Simpson J.R."/>
            <person name="Lauterbach L."/>
            <person name="Steele A.D."/>
            <person name="Gui C."/>
            <person name="Meng S."/>
            <person name="Li G."/>
            <person name="Viehrig K."/>
            <person name="Ye F."/>
            <person name="Su P."/>
            <person name="Kiefer A.F."/>
            <person name="Nichols A."/>
            <person name="Cepeda A.J."/>
            <person name="Yan W."/>
            <person name="Fan B."/>
            <person name="Jiang Y."/>
            <person name="Adhikari A."/>
            <person name="Zheng C.-J."/>
            <person name="Schuster L."/>
            <person name="Cowan T.M."/>
            <person name="Smanski M.J."/>
            <person name="Chevrette M.G."/>
            <person name="De Carvalho L.P.S."/>
            <person name="Shen B."/>
        </authorList>
    </citation>
    <scope>NUCLEOTIDE SEQUENCE [LARGE SCALE GENOMIC DNA]</scope>
    <source>
        <strain evidence="2 3">NPDC000087</strain>
    </source>
</reference>
<dbReference type="SUPFAM" id="SSF52980">
    <property type="entry name" value="Restriction endonuclease-like"/>
    <property type="match status" value="1"/>
</dbReference>
<dbReference type="Pfam" id="PF05685">
    <property type="entry name" value="Uma2"/>
    <property type="match status" value="1"/>
</dbReference>